<accession>A0A7R8CSQ4</accession>
<protein>
    <submittedName>
        <fullName evidence="1">(salmon louse) hypothetical protein</fullName>
    </submittedName>
</protein>
<reference evidence="1" key="1">
    <citation type="submission" date="2021-02" db="EMBL/GenBank/DDBJ databases">
        <authorList>
            <person name="Bekaert M."/>
        </authorList>
    </citation>
    <scope>NUCLEOTIDE SEQUENCE</scope>
    <source>
        <strain evidence="1">IoA-00</strain>
    </source>
</reference>
<dbReference type="EMBL" id="HG994583">
    <property type="protein sequence ID" value="CAF2919162.1"/>
    <property type="molecule type" value="Genomic_DNA"/>
</dbReference>
<dbReference type="Proteomes" id="UP000675881">
    <property type="component" value="Chromosome 4"/>
</dbReference>
<keyword evidence="2" id="KW-1185">Reference proteome</keyword>
<organism evidence="1 2">
    <name type="scientific">Lepeophtheirus salmonis</name>
    <name type="common">Salmon louse</name>
    <name type="synonym">Caligus salmonis</name>
    <dbReference type="NCBI Taxonomy" id="72036"/>
    <lineage>
        <taxon>Eukaryota</taxon>
        <taxon>Metazoa</taxon>
        <taxon>Ecdysozoa</taxon>
        <taxon>Arthropoda</taxon>
        <taxon>Crustacea</taxon>
        <taxon>Multicrustacea</taxon>
        <taxon>Hexanauplia</taxon>
        <taxon>Copepoda</taxon>
        <taxon>Siphonostomatoida</taxon>
        <taxon>Caligidae</taxon>
        <taxon>Lepeophtheirus</taxon>
    </lineage>
</organism>
<dbReference type="AlphaFoldDB" id="A0A7R8CSQ4"/>
<evidence type="ECO:0000313" key="1">
    <source>
        <dbReference type="EMBL" id="CAF2919162.1"/>
    </source>
</evidence>
<name>A0A7R8CSQ4_LEPSM</name>
<proteinExistence type="predicted"/>
<evidence type="ECO:0000313" key="2">
    <source>
        <dbReference type="Proteomes" id="UP000675881"/>
    </source>
</evidence>
<sequence length="219" mass="24229">MWSSSKLDEPSFRRFRYRQHLHPKLGTEPYLVNPVLLEWSGKVQGIPNPQDTAEELVTLCNKFQTALVKNASYLEDQMNVETNCLLEQMRALLSQSTTAAPHTFYDAGSFLASQPTTATVSPTALVFPPTFSVAPSASTTPPTRRPADTLQTPAPMRRQEVAPPSPLKKNSRPPKSKSCPIQQTFDSSVTGVTTGMLHREPKTLYPSLANNKYRASLVL</sequence>
<gene>
    <name evidence="1" type="ORF">LSAA_8738</name>
</gene>